<feature type="compositionally biased region" description="Pro residues" evidence="1">
    <location>
        <begin position="42"/>
        <end position="56"/>
    </location>
</feature>
<name>A0AB39BIZ0_9MICO</name>
<feature type="compositionally biased region" description="Low complexity" evidence="1">
    <location>
        <begin position="57"/>
        <end position="72"/>
    </location>
</feature>
<organism evidence="3">
    <name type="scientific">Herbiconiux sp. A18JL235</name>
    <dbReference type="NCBI Taxonomy" id="3152363"/>
    <lineage>
        <taxon>Bacteria</taxon>
        <taxon>Bacillati</taxon>
        <taxon>Actinomycetota</taxon>
        <taxon>Actinomycetes</taxon>
        <taxon>Micrococcales</taxon>
        <taxon>Microbacteriaceae</taxon>
        <taxon>Herbiconiux</taxon>
    </lineage>
</organism>
<feature type="chain" id="PRO_5044269825" evidence="2">
    <location>
        <begin position="24"/>
        <end position="162"/>
    </location>
</feature>
<accession>A0AB39BIZ0</accession>
<evidence type="ECO:0000256" key="1">
    <source>
        <dbReference type="SAM" id="MobiDB-lite"/>
    </source>
</evidence>
<dbReference type="AlphaFoldDB" id="A0AB39BIZ0"/>
<evidence type="ECO:0000256" key="2">
    <source>
        <dbReference type="SAM" id="SignalP"/>
    </source>
</evidence>
<protein>
    <submittedName>
        <fullName evidence="3">Uncharacterized protein</fullName>
    </submittedName>
</protein>
<reference evidence="3" key="1">
    <citation type="submission" date="2024-05" db="EMBL/GenBank/DDBJ databases">
        <title>Herbiconiux sp. A18JL235.</title>
        <authorList>
            <person name="Zhang G."/>
        </authorList>
    </citation>
    <scope>NUCLEOTIDE SEQUENCE</scope>
    <source>
        <strain evidence="3">A18JL235</strain>
    </source>
</reference>
<dbReference type="PROSITE" id="PS51257">
    <property type="entry name" value="PROKAR_LIPOPROTEIN"/>
    <property type="match status" value="1"/>
</dbReference>
<dbReference type="EMBL" id="CP162511">
    <property type="protein sequence ID" value="XDI06413.1"/>
    <property type="molecule type" value="Genomic_DNA"/>
</dbReference>
<feature type="region of interest" description="Disordered" evidence="1">
    <location>
        <begin position="29"/>
        <end position="73"/>
    </location>
</feature>
<proteinExistence type="predicted"/>
<evidence type="ECO:0000313" key="3">
    <source>
        <dbReference type="EMBL" id="XDI06413.1"/>
    </source>
</evidence>
<feature type="signal peptide" evidence="2">
    <location>
        <begin position="1"/>
        <end position="23"/>
    </location>
</feature>
<dbReference type="RefSeq" id="WP_368498796.1">
    <property type="nucleotide sequence ID" value="NZ_CP162511.1"/>
</dbReference>
<sequence length="162" mass="16449">MRLRLKIVTASAAAALLAGAGLAGCTATPAPPETVATTPSSTPTPTPSSTPPPTPTTTPSGTATPEPTAAAPYDLEAAYEVCVGLSEETVASPGTYTPFDPADTNPIAEEKITTPVSDDPDALMMHVHWTADSGDWTSASFCSISGPFDDPTITLERASSSN</sequence>
<gene>
    <name evidence="3" type="ORF">ABFY20_04770</name>
</gene>
<keyword evidence="2" id="KW-0732">Signal</keyword>
<feature type="compositionally biased region" description="Low complexity" evidence="1">
    <location>
        <begin position="29"/>
        <end position="41"/>
    </location>
</feature>